<accession>A0ABV0X3B9</accession>
<keyword evidence="2" id="KW-1185">Reference proteome</keyword>
<protein>
    <submittedName>
        <fullName evidence="1">Protein kinase C and casein kinase II substrate protein 3</fullName>
    </submittedName>
</protein>
<keyword evidence="1" id="KW-0808">Transferase</keyword>
<proteinExistence type="predicted"/>
<evidence type="ECO:0000313" key="1">
    <source>
        <dbReference type="EMBL" id="MEQ2276393.1"/>
    </source>
</evidence>
<keyword evidence="1" id="KW-0418">Kinase</keyword>
<dbReference type="Proteomes" id="UP001444071">
    <property type="component" value="Unassembled WGS sequence"/>
</dbReference>
<organism evidence="1 2">
    <name type="scientific">Xenotaenia resolanae</name>
    <dbReference type="NCBI Taxonomy" id="208358"/>
    <lineage>
        <taxon>Eukaryota</taxon>
        <taxon>Metazoa</taxon>
        <taxon>Chordata</taxon>
        <taxon>Craniata</taxon>
        <taxon>Vertebrata</taxon>
        <taxon>Euteleostomi</taxon>
        <taxon>Actinopterygii</taxon>
        <taxon>Neopterygii</taxon>
        <taxon>Teleostei</taxon>
        <taxon>Neoteleostei</taxon>
        <taxon>Acanthomorphata</taxon>
        <taxon>Ovalentaria</taxon>
        <taxon>Atherinomorphae</taxon>
        <taxon>Cyprinodontiformes</taxon>
        <taxon>Goodeidae</taxon>
        <taxon>Xenotaenia</taxon>
    </lineage>
</organism>
<evidence type="ECO:0000313" key="2">
    <source>
        <dbReference type="Proteomes" id="UP001444071"/>
    </source>
</evidence>
<reference evidence="1 2" key="1">
    <citation type="submission" date="2021-06" db="EMBL/GenBank/DDBJ databases">
        <authorList>
            <person name="Palmer J.M."/>
        </authorList>
    </citation>
    <scope>NUCLEOTIDE SEQUENCE [LARGE SCALE GENOMIC DNA]</scope>
    <source>
        <strain evidence="1 2">XR_2019</strain>
        <tissue evidence="1">Muscle</tissue>
    </source>
</reference>
<name>A0ABV0X3B9_9TELE</name>
<dbReference type="GO" id="GO:0016301">
    <property type="term" value="F:kinase activity"/>
    <property type="evidence" value="ECO:0007669"/>
    <property type="project" value="UniProtKB-KW"/>
</dbReference>
<gene>
    <name evidence="1" type="primary">PACSIN3</name>
    <name evidence="1" type="ORF">XENORESO_019024</name>
</gene>
<sequence length="65" mass="7881">FKNLYRDLGQTIRAASDTEDLRWWRNTHGPGMSMNWPQFEVRKHSHTRSERWETFRFSPFILGTP</sequence>
<comment type="caution">
    <text evidence="1">The sequence shown here is derived from an EMBL/GenBank/DDBJ whole genome shotgun (WGS) entry which is preliminary data.</text>
</comment>
<feature type="non-terminal residue" evidence="1">
    <location>
        <position position="1"/>
    </location>
</feature>
<dbReference type="EMBL" id="JAHRIM010086948">
    <property type="protein sequence ID" value="MEQ2276393.1"/>
    <property type="molecule type" value="Genomic_DNA"/>
</dbReference>